<dbReference type="Pfam" id="PF00258">
    <property type="entry name" value="Flavodoxin_1"/>
    <property type="match status" value="1"/>
</dbReference>
<dbReference type="Gene3D" id="3.40.50.360">
    <property type="match status" value="1"/>
</dbReference>
<gene>
    <name evidence="6" type="ORF">CWE09_09980</name>
</gene>
<name>A0A432WAJ0_9GAMM</name>
<keyword evidence="2" id="KW-0285">Flavoprotein</keyword>
<dbReference type="RefSeq" id="WP_126803808.1">
    <property type="nucleotide sequence ID" value="NZ_PIPL01000001.1"/>
</dbReference>
<dbReference type="InterPro" id="IPR008254">
    <property type="entry name" value="Flavodoxin/NO_synth"/>
</dbReference>
<evidence type="ECO:0000313" key="7">
    <source>
        <dbReference type="Proteomes" id="UP000288293"/>
    </source>
</evidence>
<dbReference type="PROSITE" id="PS50902">
    <property type="entry name" value="FLAVODOXIN_LIKE"/>
    <property type="match status" value="1"/>
</dbReference>
<evidence type="ECO:0000313" key="6">
    <source>
        <dbReference type="EMBL" id="RUO26996.1"/>
    </source>
</evidence>
<accession>A0A432WAJ0</accession>
<evidence type="ECO:0000256" key="4">
    <source>
        <dbReference type="ARBA" id="ARBA00022982"/>
    </source>
</evidence>
<dbReference type="PANTHER" id="PTHR19384">
    <property type="entry name" value="NITRIC OXIDE SYNTHASE-RELATED"/>
    <property type="match status" value="1"/>
</dbReference>
<comment type="caution">
    <text evidence="6">The sequence shown here is derived from an EMBL/GenBank/DDBJ whole genome shotgun (WGS) entry which is preliminary data.</text>
</comment>
<dbReference type="InterPro" id="IPR001094">
    <property type="entry name" value="Flavdoxin-like"/>
</dbReference>
<feature type="domain" description="Flavodoxin-like" evidence="5">
    <location>
        <begin position="3"/>
        <end position="147"/>
    </location>
</feature>
<dbReference type="InterPro" id="IPR029039">
    <property type="entry name" value="Flavoprotein-like_sf"/>
</dbReference>
<keyword evidence="7" id="KW-1185">Reference proteome</keyword>
<dbReference type="GO" id="GO:0016491">
    <property type="term" value="F:oxidoreductase activity"/>
    <property type="evidence" value="ECO:0007669"/>
    <property type="project" value="TreeGrafter"/>
</dbReference>
<dbReference type="AlphaFoldDB" id="A0A432WAJ0"/>
<dbReference type="EMBL" id="PIPL01000001">
    <property type="protein sequence ID" value="RUO26996.1"/>
    <property type="molecule type" value="Genomic_DNA"/>
</dbReference>
<keyword evidence="4" id="KW-0813">Transport</keyword>
<dbReference type="SUPFAM" id="SSF52218">
    <property type="entry name" value="Flavoproteins"/>
    <property type="match status" value="1"/>
</dbReference>
<reference evidence="6 7" key="1">
    <citation type="journal article" date="2011" name="Front. Microbiol.">
        <title>Genomic signatures of strain selection and enhancement in Bacillus atrophaeus var. globigii, a historical biowarfare simulant.</title>
        <authorList>
            <person name="Gibbons H.S."/>
            <person name="Broomall S.M."/>
            <person name="McNew L.A."/>
            <person name="Daligault H."/>
            <person name="Chapman C."/>
            <person name="Bruce D."/>
            <person name="Karavis M."/>
            <person name="Krepps M."/>
            <person name="McGregor P.A."/>
            <person name="Hong C."/>
            <person name="Park K.H."/>
            <person name="Akmal A."/>
            <person name="Feldman A."/>
            <person name="Lin J.S."/>
            <person name="Chang W.E."/>
            <person name="Higgs B.W."/>
            <person name="Demirev P."/>
            <person name="Lindquist J."/>
            <person name="Liem A."/>
            <person name="Fochler E."/>
            <person name="Read T.D."/>
            <person name="Tapia R."/>
            <person name="Johnson S."/>
            <person name="Bishop-Lilly K.A."/>
            <person name="Detter C."/>
            <person name="Han C."/>
            <person name="Sozhamannan S."/>
            <person name="Rosenzweig C.N."/>
            <person name="Skowronski E.W."/>
        </authorList>
    </citation>
    <scope>NUCLEOTIDE SEQUENCE [LARGE SCALE GENOMIC DNA]</scope>
    <source>
        <strain evidence="6 7">MLST1</strain>
    </source>
</reference>
<dbReference type="PANTHER" id="PTHR19384:SF128">
    <property type="entry name" value="NADPH OXIDOREDUCTASE A"/>
    <property type="match status" value="1"/>
</dbReference>
<evidence type="ECO:0000256" key="3">
    <source>
        <dbReference type="ARBA" id="ARBA00022643"/>
    </source>
</evidence>
<sequence length="148" mass="16638">MTIHILVGTTSGNTEFLAQEISDHLQQQGFAPEFHDLPEYQAIAQQDCTWILCIATHGAGEYADSIAQFMQDIEQHKPDLSRLKIAIVAVGDSSYDTYCKAGQDAEQLLTQLGAEQIIPRLEIDMMIELDPEGKAMQWLKNWQDRLTS</sequence>
<dbReference type="PRINTS" id="PR00369">
    <property type="entry name" value="FLAVODOXIN"/>
</dbReference>
<organism evidence="6 7">
    <name type="scientific">Aliidiomarina minuta</name>
    <dbReference type="NCBI Taxonomy" id="880057"/>
    <lineage>
        <taxon>Bacteria</taxon>
        <taxon>Pseudomonadati</taxon>
        <taxon>Pseudomonadota</taxon>
        <taxon>Gammaproteobacteria</taxon>
        <taxon>Alteromonadales</taxon>
        <taxon>Idiomarinaceae</taxon>
        <taxon>Aliidiomarina</taxon>
    </lineage>
</organism>
<dbReference type="GO" id="GO:0050660">
    <property type="term" value="F:flavin adenine dinucleotide binding"/>
    <property type="evidence" value="ECO:0007669"/>
    <property type="project" value="TreeGrafter"/>
</dbReference>
<comment type="cofactor">
    <cofactor evidence="1">
        <name>FMN</name>
        <dbReference type="ChEBI" id="CHEBI:58210"/>
    </cofactor>
</comment>
<dbReference type="GO" id="GO:0005829">
    <property type="term" value="C:cytosol"/>
    <property type="evidence" value="ECO:0007669"/>
    <property type="project" value="TreeGrafter"/>
</dbReference>
<evidence type="ECO:0000256" key="2">
    <source>
        <dbReference type="ARBA" id="ARBA00022630"/>
    </source>
</evidence>
<dbReference type="GO" id="GO:0010181">
    <property type="term" value="F:FMN binding"/>
    <property type="evidence" value="ECO:0007669"/>
    <property type="project" value="InterPro"/>
</dbReference>
<dbReference type="OrthoDB" id="359268at2"/>
<proteinExistence type="predicted"/>
<keyword evidence="4" id="KW-0249">Electron transport</keyword>
<keyword evidence="3" id="KW-0288">FMN</keyword>
<evidence type="ECO:0000259" key="5">
    <source>
        <dbReference type="PROSITE" id="PS50902"/>
    </source>
</evidence>
<dbReference type="Proteomes" id="UP000288293">
    <property type="component" value="Unassembled WGS sequence"/>
</dbReference>
<protein>
    <submittedName>
        <fullName evidence="6">Flavodoxin</fullName>
    </submittedName>
</protein>
<evidence type="ECO:0000256" key="1">
    <source>
        <dbReference type="ARBA" id="ARBA00001917"/>
    </source>
</evidence>